<dbReference type="GO" id="GO:0005737">
    <property type="term" value="C:cytoplasm"/>
    <property type="evidence" value="ECO:0007669"/>
    <property type="project" value="UniProtKB-SubCell"/>
</dbReference>
<keyword evidence="10" id="KW-1133">Transmembrane helix</keyword>
<dbReference type="Pfam" id="PF14961">
    <property type="entry name" value="BROMI"/>
    <property type="match status" value="1"/>
</dbReference>
<keyword evidence="4" id="KW-0963">Cytoplasm</keyword>
<feature type="domain" description="BROMI middle region" evidence="11">
    <location>
        <begin position="67"/>
        <end position="756"/>
    </location>
</feature>
<dbReference type="Proteomes" id="UP000053119">
    <property type="component" value="Unassembled WGS sequence"/>
</dbReference>
<reference evidence="14 15" key="1">
    <citation type="submission" date="2014-04" db="EMBL/GenBank/DDBJ databases">
        <title>Genome evolution of avian class.</title>
        <authorList>
            <person name="Zhang G."/>
            <person name="Li C."/>
        </authorList>
    </citation>
    <scope>NUCLEOTIDE SEQUENCE [LARGE SCALE GENOMIC DNA]</scope>
    <source>
        <strain evidence="14">BGI_Z169</strain>
    </source>
</reference>
<dbReference type="InterPro" id="IPR035969">
    <property type="entry name" value="Rab-GAP_TBC_sf"/>
</dbReference>
<dbReference type="InterPro" id="IPR055392">
    <property type="entry name" value="BROMI_C"/>
</dbReference>
<dbReference type="EMBL" id="KK502173">
    <property type="protein sequence ID" value="KFP21258.1"/>
    <property type="molecule type" value="Genomic_DNA"/>
</dbReference>
<evidence type="ECO:0000256" key="9">
    <source>
        <dbReference type="ARBA" id="ARBA00075916"/>
    </source>
</evidence>
<evidence type="ECO:0000256" key="3">
    <source>
        <dbReference type="ARBA" id="ARBA00022473"/>
    </source>
</evidence>
<evidence type="ECO:0000259" key="12">
    <source>
        <dbReference type="Pfam" id="PF23431"/>
    </source>
</evidence>
<evidence type="ECO:0000256" key="1">
    <source>
        <dbReference type="ARBA" id="ARBA00004138"/>
    </source>
</evidence>
<protein>
    <recommendedName>
        <fullName evidence="8">Protein broad-minded</fullName>
    </recommendedName>
    <alternativeName>
        <fullName evidence="9">TBC1 domain family member 32</fullName>
    </alternativeName>
</protein>
<name>A0A091JMU1_EGRGA</name>
<evidence type="ECO:0000256" key="10">
    <source>
        <dbReference type="SAM" id="Phobius"/>
    </source>
</evidence>
<evidence type="ECO:0000313" key="14">
    <source>
        <dbReference type="EMBL" id="KFP21258.1"/>
    </source>
</evidence>
<dbReference type="SUPFAM" id="SSF47923">
    <property type="entry name" value="Ypt/Rab-GAP domain of gyp1p"/>
    <property type="match status" value="1"/>
</dbReference>
<dbReference type="PANTHER" id="PTHR13465:SF3">
    <property type="entry name" value="PROTEIN BROAD-MINDED"/>
    <property type="match status" value="1"/>
</dbReference>
<evidence type="ECO:0000256" key="4">
    <source>
        <dbReference type="ARBA" id="ARBA00022490"/>
    </source>
</evidence>
<evidence type="ECO:0000259" key="13">
    <source>
        <dbReference type="Pfam" id="PF23440"/>
    </source>
</evidence>
<feature type="non-terminal residue" evidence="14">
    <location>
        <position position="1"/>
    </location>
</feature>
<evidence type="ECO:0000256" key="2">
    <source>
        <dbReference type="ARBA" id="ARBA00004496"/>
    </source>
</evidence>
<proteinExistence type="predicted"/>
<keyword evidence="5" id="KW-0969">Cilium</keyword>
<feature type="non-terminal residue" evidence="14">
    <location>
        <position position="1210"/>
    </location>
</feature>
<keyword evidence="10" id="KW-0472">Membrane</keyword>
<evidence type="ECO:0000256" key="8">
    <source>
        <dbReference type="ARBA" id="ARBA00067690"/>
    </source>
</evidence>
<evidence type="ECO:0000256" key="6">
    <source>
        <dbReference type="ARBA" id="ARBA00023273"/>
    </source>
</evidence>
<dbReference type="PANTHER" id="PTHR13465">
    <property type="entry name" value="UPF0183 PROTEIN"/>
    <property type="match status" value="1"/>
</dbReference>
<dbReference type="FunFam" id="1.10.472.80:FF:000031">
    <property type="entry name" value="TBC1 domain family, member 32"/>
    <property type="match status" value="1"/>
</dbReference>
<keyword evidence="10" id="KW-0812">Transmembrane</keyword>
<keyword evidence="3" id="KW-0217">Developmental protein</keyword>
<feature type="domain" description="BROMI C-terminal Rab TBC-like" evidence="13">
    <location>
        <begin position="774"/>
        <end position="1205"/>
    </location>
</feature>
<gene>
    <name evidence="14" type="ORF">Z169_03550</name>
</gene>
<keyword evidence="15" id="KW-1185">Reference proteome</keyword>
<dbReference type="Gene3D" id="1.10.472.80">
    <property type="entry name" value="Ypt/Rab-GAP domain of gyp1p, domain 3"/>
    <property type="match status" value="1"/>
</dbReference>
<feature type="transmembrane region" description="Helical" evidence="10">
    <location>
        <begin position="323"/>
        <end position="340"/>
    </location>
</feature>
<dbReference type="GO" id="GO:0005929">
    <property type="term" value="C:cilium"/>
    <property type="evidence" value="ECO:0007669"/>
    <property type="project" value="UniProtKB-SubCell"/>
</dbReference>
<dbReference type="InterPro" id="IPR032735">
    <property type="entry name" value="BROMI_M"/>
</dbReference>
<feature type="transmembrane region" description="Helical" evidence="10">
    <location>
        <begin position="361"/>
        <end position="385"/>
    </location>
</feature>
<dbReference type="Pfam" id="PF23440">
    <property type="entry name" value="BROMI_C"/>
    <property type="match status" value="1"/>
</dbReference>
<dbReference type="AlphaFoldDB" id="A0A091JMU1"/>
<evidence type="ECO:0000259" key="11">
    <source>
        <dbReference type="Pfam" id="PF14961"/>
    </source>
</evidence>
<feature type="domain" description="BROMI N-terminal" evidence="12">
    <location>
        <begin position="1"/>
        <end position="32"/>
    </location>
</feature>
<evidence type="ECO:0000313" key="15">
    <source>
        <dbReference type="Proteomes" id="UP000053119"/>
    </source>
</evidence>
<organism evidence="14 15">
    <name type="scientific">Egretta garzetta</name>
    <name type="common">Little egret</name>
    <dbReference type="NCBI Taxonomy" id="188379"/>
    <lineage>
        <taxon>Eukaryota</taxon>
        <taxon>Metazoa</taxon>
        <taxon>Chordata</taxon>
        <taxon>Craniata</taxon>
        <taxon>Vertebrata</taxon>
        <taxon>Euteleostomi</taxon>
        <taxon>Archelosauria</taxon>
        <taxon>Archosauria</taxon>
        <taxon>Dinosauria</taxon>
        <taxon>Saurischia</taxon>
        <taxon>Theropoda</taxon>
        <taxon>Coelurosauria</taxon>
        <taxon>Aves</taxon>
        <taxon>Neognathae</taxon>
        <taxon>Neoaves</taxon>
        <taxon>Aequornithes</taxon>
        <taxon>Pelecaniformes</taxon>
        <taxon>Ardeidae</taxon>
        <taxon>Egretta</taxon>
    </lineage>
</organism>
<comment type="subcellular location">
    <subcellularLocation>
        <location evidence="1">Cell projection</location>
        <location evidence="1">Cilium</location>
    </subcellularLocation>
    <subcellularLocation>
        <location evidence="2">Cytoplasm</location>
    </subcellularLocation>
</comment>
<sequence>YREMMHALKNVMMVVVESLINKFEEDRICNKEMDSKTKKEHQNDYYTDICSDSDSSFNQSYTFMSQEQLQLLVKRLDPVQPKEVRQEALQTLCFAPPSDILNSESWPNLRKHLTMSLSDPDATFSEKILRFYAKTFSSSPFNMTREVYTSLARHLELYFLSGEYSLRISAGLDVSNTDIDRLLKKVRLLNEYQKEAPSSWIRYPEKYMEEVVESTLSLLSVKNPPDFLSPVYFLALLDIKAAWFKKWTHAYYSRTVVLRLLEKKYKSLCDSVIIMAMCFNSPVKFCHLLVNPSKALKYEVVAVKWMFRFLCDKQNCSYTGPELQYAYFVHSLCLLGRLLIYKQGRKLFPVQLKNKKEYFPFFFFFFLIISVSITDLLVLFVQLIYYSPRYSKTALAAHTDSYSPTSLVMEILQVFCEQTGCAAECLYMDAVIDALLHPVQSLLSGTELYINCIETTLIDVADILARIAAVEDGLSLLLYGENEKNAKEDSPTAVHVIVQFTKKLLHDDISLLSGSEILPVVKGAFIFICRQMYRTCEGLQMLIPYGLHESIGEAWKKTSLLSERVPTPVTGADSTSSISLELKNILLWEETLLDALLNFSATPKGLFLLHSTGTMNDCVNFMFSSLSKKLQTNEYEEFGNRVIVTQMATTPTGAVALQSSGFIKALVTELWALLECGKDDLRITQPKSTPVDPIDQSCQKSFLTLINLLTYPAVFELLSKRDIPNKPMYSLREVPTDIIDIIDRLIMLNSEAKIRSLFSYEQSHIFGLRLLNVLCCELNTLLLLETQYKVSQVLLTAQEENVTDTSEGPGDFIIDGLSVERNHVLVRINLIGGPQERILPLRVLDEGSDPYPWPMFSSFPLPKCYLAEIPRKAEFRQDKDLDKLLSLLRSPEKQTGWTEICRKQFCKVMKARPDIISGTILAELIEKFVSHLSESRLDCYFSTGNYKAMDADVKNESLSPVQQLGVEMTVRYGKYLNLLKEHDENGLCFLLMNCEKFLKQQQRTVVSSLCCLRERYAGYDWFASSVFLIMSGDGEKTLAFLQRFSCLLVSAFLWLPRLHISMHLPITTVESGIHPVYFCSAHHVEMLLKAELPLVSSAFHMSGFTPSQICLQWITQCFWNYMDWSEICHYIAICIFLGPDYQIYMCISVFRHLQQDILKHTEAQDLQVFLKEEALHGFRVSDYLEYMESLEAIYRTMLLKDMRNIRVQHT</sequence>
<dbReference type="InterPro" id="IPR055391">
    <property type="entry name" value="BROMI_N"/>
</dbReference>
<evidence type="ECO:0000256" key="5">
    <source>
        <dbReference type="ARBA" id="ARBA00023069"/>
    </source>
</evidence>
<dbReference type="STRING" id="188379.A0A091JMU1"/>
<evidence type="ECO:0000256" key="7">
    <source>
        <dbReference type="ARBA" id="ARBA00054310"/>
    </source>
</evidence>
<dbReference type="InterPro" id="IPR039156">
    <property type="entry name" value="PHAF1/BROMI"/>
</dbReference>
<keyword evidence="6" id="KW-0966">Cell projection</keyword>
<comment type="function">
    <text evidence="7">Required for high-level Shh responses in the developing neural tube. Together with CDK20, controls the structure of the primary cilium by coordinating assembly of the ciliary membrane and axoneme, allowing GLI2 to be properly activated in response to Shh signaling.</text>
</comment>
<accession>A0A091JMU1</accession>
<dbReference type="Pfam" id="PF23431">
    <property type="entry name" value="BROMI_N"/>
    <property type="match status" value="1"/>
</dbReference>
<dbReference type="GO" id="GO:1905515">
    <property type="term" value="P:non-motile cilium assembly"/>
    <property type="evidence" value="ECO:0007669"/>
    <property type="project" value="TreeGrafter"/>
</dbReference>